<dbReference type="GO" id="GO:0004077">
    <property type="term" value="F:biotin--[biotin carboxyl-carrier protein] ligase activity"/>
    <property type="evidence" value="ECO:0007669"/>
    <property type="project" value="TreeGrafter"/>
</dbReference>
<dbReference type="PANTHER" id="PTHR12835:SF5">
    <property type="entry name" value="BIOTIN--PROTEIN LIGASE"/>
    <property type="match status" value="1"/>
</dbReference>
<evidence type="ECO:0000259" key="1">
    <source>
        <dbReference type="Pfam" id="PF03099"/>
    </source>
</evidence>
<dbReference type="InterPro" id="IPR004143">
    <property type="entry name" value="BPL_LPL_catalytic"/>
</dbReference>
<name>A0A9D1QYE5_9BACT</name>
<dbReference type="EMBL" id="DXGI01000081">
    <property type="protein sequence ID" value="HIW77929.1"/>
    <property type="molecule type" value="Genomic_DNA"/>
</dbReference>
<proteinExistence type="predicted"/>
<accession>A0A9D1QYE5</accession>
<dbReference type="InterPro" id="IPR045864">
    <property type="entry name" value="aa-tRNA-synth_II/BPL/LPL"/>
</dbReference>
<dbReference type="PANTHER" id="PTHR12835">
    <property type="entry name" value="BIOTIN PROTEIN LIGASE"/>
    <property type="match status" value="1"/>
</dbReference>
<evidence type="ECO:0000313" key="3">
    <source>
        <dbReference type="Proteomes" id="UP000824264"/>
    </source>
</evidence>
<dbReference type="SUPFAM" id="SSF55681">
    <property type="entry name" value="Class II aaRS and biotin synthetases"/>
    <property type="match status" value="1"/>
</dbReference>
<organism evidence="2 3">
    <name type="scientific">Candidatus Bilophila faecipullorum</name>
    <dbReference type="NCBI Taxonomy" id="2838482"/>
    <lineage>
        <taxon>Bacteria</taxon>
        <taxon>Pseudomonadati</taxon>
        <taxon>Thermodesulfobacteriota</taxon>
        <taxon>Desulfovibrionia</taxon>
        <taxon>Desulfovibrionales</taxon>
        <taxon>Desulfovibrionaceae</taxon>
        <taxon>Bilophila</taxon>
    </lineage>
</organism>
<protein>
    <submittedName>
        <fullName evidence="2">Biotin--[acetyl-CoA-carboxylase] ligase</fullName>
    </submittedName>
</protein>
<reference evidence="2" key="2">
    <citation type="submission" date="2021-04" db="EMBL/GenBank/DDBJ databases">
        <authorList>
            <person name="Gilroy R."/>
        </authorList>
    </citation>
    <scope>NUCLEOTIDE SEQUENCE</scope>
    <source>
        <strain evidence="2">ChiSxjej5B17-1746</strain>
    </source>
</reference>
<feature type="domain" description="BPL/LPL catalytic" evidence="1">
    <location>
        <begin position="116"/>
        <end position="209"/>
    </location>
</feature>
<dbReference type="Pfam" id="PF03099">
    <property type="entry name" value="BPL_LplA_LipB"/>
    <property type="match status" value="1"/>
</dbReference>
<dbReference type="GO" id="GO:0005737">
    <property type="term" value="C:cytoplasm"/>
    <property type="evidence" value="ECO:0007669"/>
    <property type="project" value="TreeGrafter"/>
</dbReference>
<evidence type="ECO:0000313" key="2">
    <source>
        <dbReference type="EMBL" id="HIW77929.1"/>
    </source>
</evidence>
<sequence length="353" mass="38156">MNDTPLRLNGMVRLLHTGARAATPQREPVAERLSPAQAAASPLWKGLPAHFTAVPPAESGDAPFLEQLFTEPDPAAERRDAETIRLPAPLYLAGQATSSMDVARSLALGGQLPVWGSVLALCQTSGRGQLGRHWVSPEGNVYAALRLPCRHPFTDTAAAPALGGLIAESLSRLGYPVRMKWPNDLLRHSPEEPQWRKVGGILIEERPMRAPDGTQAEPLLIAGIGLNLVCAPPASLMRAQHAVPAGLLASPSDSAGFPESAAALWMRLVSRMFFCYVEEIDAKGKNAWRSLAERHLAFLGQSVLLTDGPDEREHHSGVLEGLDDFGGLCLRNREGTSRFLFGSLHLDRPPRQP</sequence>
<comment type="caution">
    <text evidence="2">The sequence shown here is derived from an EMBL/GenBank/DDBJ whole genome shotgun (WGS) entry which is preliminary data.</text>
</comment>
<keyword evidence="2" id="KW-0436">Ligase</keyword>
<dbReference type="Gene3D" id="3.30.930.10">
    <property type="entry name" value="Bira Bifunctional Protein, Domain 2"/>
    <property type="match status" value="1"/>
</dbReference>
<reference evidence="2" key="1">
    <citation type="journal article" date="2021" name="PeerJ">
        <title>Extensive microbial diversity within the chicken gut microbiome revealed by metagenomics and culture.</title>
        <authorList>
            <person name="Gilroy R."/>
            <person name="Ravi A."/>
            <person name="Getino M."/>
            <person name="Pursley I."/>
            <person name="Horton D.L."/>
            <person name="Alikhan N.F."/>
            <person name="Baker D."/>
            <person name="Gharbi K."/>
            <person name="Hall N."/>
            <person name="Watson M."/>
            <person name="Adriaenssens E.M."/>
            <person name="Foster-Nyarko E."/>
            <person name="Jarju S."/>
            <person name="Secka A."/>
            <person name="Antonio M."/>
            <person name="Oren A."/>
            <person name="Chaudhuri R.R."/>
            <person name="La Ragione R."/>
            <person name="Hildebrand F."/>
            <person name="Pallen M.J."/>
        </authorList>
    </citation>
    <scope>NUCLEOTIDE SEQUENCE</scope>
    <source>
        <strain evidence="2">ChiSxjej5B17-1746</strain>
    </source>
</reference>
<dbReference type="Proteomes" id="UP000824264">
    <property type="component" value="Unassembled WGS sequence"/>
</dbReference>
<dbReference type="AlphaFoldDB" id="A0A9D1QYE5"/>
<gene>
    <name evidence="2" type="ORF">H9874_02130</name>
</gene>